<dbReference type="SUPFAM" id="SSF53098">
    <property type="entry name" value="Ribonuclease H-like"/>
    <property type="match status" value="1"/>
</dbReference>
<evidence type="ECO:0000256" key="2">
    <source>
        <dbReference type="ARBA" id="ARBA00005300"/>
    </source>
</evidence>
<reference evidence="9 10" key="1">
    <citation type="submission" date="2024-04" db="EMBL/GenBank/DDBJ databases">
        <title>Phyllosticta paracitricarpa is synonymous to the EU quarantine fungus P. citricarpa based on phylogenomic analyses.</title>
        <authorList>
            <consortium name="Lawrence Berkeley National Laboratory"/>
            <person name="Van ingen-buijs V.A."/>
            <person name="Van westerhoven A.C."/>
            <person name="Haridas S."/>
            <person name="Skiadas P."/>
            <person name="Martin F."/>
            <person name="Groenewald J.Z."/>
            <person name="Crous P.W."/>
            <person name="Seidl M.F."/>
        </authorList>
    </citation>
    <scope>NUCLEOTIDE SEQUENCE [LARGE SCALE GENOMIC DNA]</scope>
    <source>
        <strain evidence="9 10">CPC 17464</strain>
    </source>
</reference>
<dbReference type="GeneID" id="92034978"/>
<keyword evidence="5" id="KW-0479">Metal-binding</keyword>
<evidence type="ECO:0000313" key="9">
    <source>
        <dbReference type="EMBL" id="KAK7529165.1"/>
    </source>
</evidence>
<keyword evidence="7" id="KW-0378">Hydrolase</keyword>
<organism evidence="9 10">
    <name type="scientific">Phyllosticta citribraziliensis</name>
    <dbReference type="NCBI Taxonomy" id="989973"/>
    <lineage>
        <taxon>Eukaryota</taxon>
        <taxon>Fungi</taxon>
        <taxon>Dikarya</taxon>
        <taxon>Ascomycota</taxon>
        <taxon>Pezizomycotina</taxon>
        <taxon>Dothideomycetes</taxon>
        <taxon>Dothideomycetes incertae sedis</taxon>
        <taxon>Botryosphaeriales</taxon>
        <taxon>Phyllostictaceae</taxon>
        <taxon>Phyllosticta</taxon>
    </lineage>
</organism>
<keyword evidence="10" id="KW-1185">Reference proteome</keyword>
<evidence type="ECO:0000259" key="8">
    <source>
        <dbReference type="PROSITE" id="PS50879"/>
    </source>
</evidence>
<dbReference type="PANTHER" id="PTHR10642:SF26">
    <property type="entry name" value="RIBONUCLEASE H1"/>
    <property type="match status" value="1"/>
</dbReference>
<dbReference type="InterPro" id="IPR002156">
    <property type="entry name" value="RNaseH_domain"/>
</dbReference>
<dbReference type="InterPro" id="IPR036397">
    <property type="entry name" value="RNaseH_sf"/>
</dbReference>
<comment type="catalytic activity">
    <reaction evidence="1">
        <text>Endonucleolytic cleavage to 5'-phosphomonoester.</text>
        <dbReference type="EC" id="3.1.26.4"/>
    </reaction>
</comment>
<evidence type="ECO:0000256" key="4">
    <source>
        <dbReference type="ARBA" id="ARBA00022722"/>
    </source>
</evidence>
<feature type="domain" description="RNase H type-1" evidence="8">
    <location>
        <begin position="50"/>
        <end position="214"/>
    </location>
</feature>
<name>A0ABR1L1P1_9PEZI</name>
<dbReference type="EC" id="3.1.26.4" evidence="3"/>
<dbReference type="PROSITE" id="PS50879">
    <property type="entry name" value="RNASE_H_1"/>
    <property type="match status" value="1"/>
</dbReference>
<dbReference type="Proteomes" id="UP001360953">
    <property type="component" value="Unassembled WGS sequence"/>
</dbReference>
<evidence type="ECO:0000256" key="1">
    <source>
        <dbReference type="ARBA" id="ARBA00000077"/>
    </source>
</evidence>
<dbReference type="EMBL" id="JBBPEH010000018">
    <property type="protein sequence ID" value="KAK7529165.1"/>
    <property type="molecule type" value="Genomic_DNA"/>
</dbReference>
<comment type="similarity">
    <text evidence="2">Belongs to the RNase H family.</text>
</comment>
<dbReference type="InterPro" id="IPR012337">
    <property type="entry name" value="RNaseH-like_sf"/>
</dbReference>
<keyword evidence="6" id="KW-0255">Endonuclease</keyword>
<sequence length="236" mass="26387">MPRNPEHEITGRLFQPCAEAEALTPTEQIRACPECGLFFFHCCAHPDTICHQRSVVFIDGACTNNGQNDAAAGYGAAVGVREDQQLSQQFGYAVVTTKQRADLIGAVLGIDQGESWWRRERAHQRQRGAQHHEKKELIIATDSEYVIKVSTETLPRWKQNGFATPDGRGPANADLFMQIDSRVERMHDVLAVGFMHISRELNGLAASLAQRGVEVHREWQEMERAKMPAYGAFDAL</sequence>
<evidence type="ECO:0000313" key="10">
    <source>
        <dbReference type="Proteomes" id="UP001360953"/>
    </source>
</evidence>
<dbReference type="InterPro" id="IPR050092">
    <property type="entry name" value="RNase_H"/>
</dbReference>
<evidence type="ECO:0000256" key="6">
    <source>
        <dbReference type="ARBA" id="ARBA00022759"/>
    </source>
</evidence>
<keyword evidence="4" id="KW-0540">Nuclease</keyword>
<evidence type="ECO:0000256" key="5">
    <source>
        <dbReference type="ARBA" id="ARBA00022723"/>
    </source>
</evidence>
<dbReference type="Gene3D" id="3.30.420.10">
    <property type="entry name" value="Ribonuclease H-like superfamily/Ribonuclease H"/>
    <property type="match status" value="1"/>
</dbReference>
<gene>
    <name evidence="9" type="ORF">J3D65DRAFT_643211</name>
</gene>
<dbReference type="RefSeq" id="XP_066649782.1">
    <property type="nucleotide sequence ID" value="XM_066802072.1"/>
</dbReference>
<comment type="caution">
    <text evidence="9">The sequence shown here is derived from an EMBL/GenBank/DDBJ whole genome shotgun (WGS) entry which is preliminary data.</text>
</comment>
<protein>
    <recommendedName>
        <fullName evidence="3">ribonuclease H</fullName>
        <ecNumber evidence="3">3.1.26.4</ecNumber>
    </recommendedName>
</protein>
<accession>A0ABR1L1P1</accession>
<evidence type="ECO:0000256" key="7">
    <source>
        <dbReference type="ARBA" id="ARBA00022801"/>
    </source>
</evidence>
<evidence type="ECO:0000256" key="3">
    <source>
        <dbReference type="ARBA" id="ARBA00012180"/>
    </source>
</evidence>
<proteinExistence type="inferred from homology"/>
<dbReference type="Pfam" id="PF00075">
    <property type="entry name" value="RNase_H"/>
    <property type="match status" value="1"/>
</dbReference>
<dbReference type="PANTHER" id="PTHR10642">
    <property type="entry name" value="RIBONUCLEASE H1"/>
    <property type="match status" value="1"/>
</dbReference>